<evidence type="ECO:0000313" key="1">
    <source>
        <dbReference type="EMBL" id="AWM96912.1"/>
    </source>
</evidence>
<sequence length="139" mass="15757">MCHYALSVQDLPESLFGLMSMLSVRYLKCVEEREMERSLMVGNPVGGALGNARILIRLIRRYCGCRDWVRKVRVNGEYQEWRTIWDKPCNDCGDAANVGHKEKKEAQVAEKGKEAQDCWGCICEGPAQEKVEQRCSSGV</sequence>
<organism evidence="1">
    <name type="scientific">Citrus chlorotic dwarf associated virus</name>
    <dbReference type="NCBI Taxonomy" id="1202142"/>
    <lineage>
        <taxon>Viruses</taxon>
        <taxon>Monodnaviria</taxon>
        <taxon>Shotokuvirae</taxon>
        <taxon>Cressdnaviricota</taxon>
        <taxon>Repensiviricetes</taxon>
        <taxon>Geplafuvirales</taxon>
        <taxon>Geminiviridae</taxon>
        <taxon>Citlodavirus</taxon>
        <taxon>Citlodavirus citri</taxon>
    </lineage>
</organism>
<name>A0A2U8U564_9GEMI</name>
<accession>A0A2U8U564</accession>
<dbReference type="EMBL" id="MG566050">
    <property type="protein sequence ID" value="AWM96912.1"/>
    <property type="molecule type" value="Genomic_DNA"/>
</dbReference>
<protein>
    <submittedName>
        <fullName evidence="1">V2-like protein</fullName>
    </submittedName>
</protein>
<proteinExistence type="predicted"/>
<reference evidence="1" key="1">
    <citation type="submission" date="2017-11" db="EMBL/GenBank/DDBJ databases">
        <title>Molecular characterization of Citrus chlorotic dwarf associated virus (CCDaV) in Turkey.</title>
        <authorList>
            <person name="Karanfil A."/>
            <person name="Korkmaz S."/>
        </authorList>
    </citation>
    <scope>NUCLEOTIDE SEQUENCE</scope>
    <source>
        <strain evidence="1">MER46</strain>
    </source>
</reference>